<dbReference type="PROSITE" id="PS52006">
    <property type="entry name" value="GH64"/>
    <property type="match status" value="1"/>
</dbReference>
<dbReference type="PANTHER" id="PTHR38165:SF1">
    <property type="entry name" value="GLUCANASE B"/>
    <property type="match status" value="1"/>
</dbReference>
<dbReference type="PANTHER" id="PTHR38165">
    <property type="match status" value="1"/>
</dbReference>
<dbReference type="InterPro" id="IPR037398">
    <property type="entry name" value="Glyco_hydro_64_fam"/>
</dbReference>
<dbReference type="RefSeq" id="WP_261615268.1">
    <property type="nucleotide sequence ID" value="NZ_JALIDZ010000003.1"/>
</dbReference>
<comment type="caution">
    <text evidence="2">The sequence shown here is derived from an EMBL/GenBank/DDBJ whole genome shotgun (WGS) entry which is preliminary data.</text>
</comment>
<dbReference type="Gene3D" id="2.60.110.10">
    <property type="entry name" value="Thaumatin"/>
    <property type="match status" value="1"/>
</dbReference>
<accession>A0AAW5QW03</accession>
<evidence type="ECO:0000259" key="1">
    <source>
        <dbReference type="PROSITE" id="PS52006"/>
    </source>
</evidence>
<keyword evidence="3" id="KW-1185">Reference proteome</keyword>
<protein>
    <submittedName>
        <fullName evidence="2">Beta-1,3-glucanase family protein</fullName>
    </submittedName>
</protein>
<dbReference type="InterPro" id="IPR042517">
    <property type="entry name" value="Glyco_hydro_64_N_2"/>
</dbReference>
<dbReference type="AlphaFoldDB" id="A0AAW5QW03"/>
<dbReference type="Pfam" id="PF16483">
    <property type="entry name" value="Glyco_hydro_64"/>
    <property type="match status" value="1"/>
</dbReference>
<dbReference type="Gene3D" id="3.30.920.50">
    <property type="entry name" value="Beta-1,3-glucanase, C-terminal domain"/>
    <property type="match status" value="1"/>
</dbReference>
<dbReference type="EMBL" id="JALIDZ010000003">
    <property type="protein sequence ID" value="MCT8971694.1"/>
    <property type="molecule type" value="Genomic_DNA"/>
</dbReference>
<feature type="domain" description="GH64" evidence="1">
    <location>
        <begin position="53"/>
        <end position="413"/>
    </location>
</feature>
<reference evidence="2 3" key="1">
    <citation type="submission" date="2022-04" db="EMBL/GenBank/DDBJ databases">
        <authorList>
            <person name="Ye Y.-Q."/>
            <person name="Du Z.-J."/>
        </authorList>
    </citation>
    <scope>NUCLEOTIDE SEQUENCE [LARGE SCALE GENOMIC DNA]</scope>
    <source>
        <strain evidence="2 3">A6E488</strain>
    </source>
</reference>
<proteinExistence type="predicted"/>
<dbReference type="InterPro" id="IPR037176">
    <property type="entry name" value="Osmotin/thaumatin-like_sf"/>
</dbReference>
<name>A0AAW5QW03_9HYPH</name>
<dbReference type="Proteomes" id="UP001320898">
    <property type="component" value="Unassembled WGS sequence"/>
</dbReference>
<gene>
    <name evidence="2" type="ORF">MUB46_07495</name>
</gene>
<evidence type="ECO:0000313" key="2">
    <source>
        <dbReference type="EMBL" id="MCT8971694.1"/>
    </source>
</evidence>
<sequence>MKSFIATSRGAIARTVSGGAVAGAIVLGALALTGTAPLTPAAAAPAAAAAEVLPTIPFKLINKSGSKKSLYVYVVGMSGPNWYYLTDKNGNIAPFSEQTTPVPFGFSVGKARRTTITLPQLQAMRIYFSFGKPLKLTVSSANIPGVPAGWSDGDPNYKTLFDWTEFTWVQDGPHSTLGGNATQVDMFGFATRIKLSGKEGDYTTSVIKRSGFRAKDSRKQIFADLRQAKRPWKKLLVGRKRNPLRAMAPYHGMTAGVFPKGQLNTYINDVWKTYETGKMTAKPQNVAYTGQVKNGNLVFTKDGDPGTTFSFPKPTTRAVYEGAILPDPIPGDVLVEQQARAIGALLQGAFLRSTLKKQGNLEACKRRSFYRNAPVNAYAKAIHKPSIQRKAYAFGYDDTCSQSSYIGVHDPDWMRIDILPLK</sequence>
<evidence type="ECO:0000313" key="3">
    <source>
        <dbReference type="Proteomes" id="UP001320898"/>
    </source>
</evidence>
<organism evidence="2 3">
    <name type="scientific">Microbaculum marinisediminis</name>
    <dbReference type="NCBI Taxonomy" id="2931392"/>
    <lineage>
        <taxon>Bacteria</taxon>
        <taxon>Pseudomonadati</taxon>
        <taxon>Pseudomonadota</taxon>
        <taxon>Alphaproteobacteria</taxon>
        <taxon>Hyphomicrobiales</taxon>
        <taxon>Tepidamorphaceae</taxon>
        <taxon>Microbaculum</taxon>
    </lineage>
</organism>
<dbReference type="InterPro" id="IPR032477">
    <property type="entry name" value="Glyco_hydro_64"/>
</dbReference>